<dbReference type="AlphaFoldDB" id="A0A9W3KM72"/>
<accession>A0A9W3KM72</accession>
<proteinExistence type="predicted"/>
<geneLocation type="plasmid" evidence="3 4">
    <name>pBMB0233</name>
</geneLocation>
<gene>
    <name evidence="3" type="ORF">YBT1518_31345</name>
</gene>
<evidence type="ECO:0000256" key="1">
    <source>
        <dbReference type="SAM" id="Coils"/>
    </source>
</evidence>
<feature type="chain" id="PRO_5040759814" evidence="2">
    <location>
        <begin position="31"/>
        <end position="370"/>
    </location>
</feature>
<dbReference type="GO" id="GO:0016020">
    <property type="term" value="C:membrane"/>
    <property type="evidence" value="ECO:0007669"/>
    <property type="project" value="InterPro"/>
</dbReference>
<reference evidence="3 4" key="1">
    <citation type="submission" date="2013-05" db="EMBL/GenBank/DDBJ databases">
        <title>Complete genome sequence of Bacillus thuringiensis YBT-1518, a typical strain with high toxicity to nematode.</title>
        <authorList>
            <person name="Wang P."/>
            <person name="Zhang C."/>
            <person name="Guo M."/>
            <person name="Guo S."/>
            <person name="Zhu Y."/>
            <person name="Zheng J."/>
            <person name="Zhu L."/>
            <person name="Ruan L."/>
            <person name="Peng D."/>
            <person name="Sun M."/>
        </authorList>
    </citation>
    <scope>NUCLEOTIDE SEQUENCE [LARGE SCALE GENOMIC DNA]</scope>
    <source>
        <strain evidence="3 4">YBT-1518</strain>
        <plasmid evidence="3 4">pBMB0233</plasmid>
    </source>
</reference>
<dbReference type="PANTHER" id="PTHR38443:SF2">
    <property type="entry name" value="NON-HEMOLYTIC ENTEROTOXIN LYTIC COMPONENT L1"/>
    <property type="match status" value="1"/>
</dbReference>
<keyword evidence="1" id="KW-0175">Coiled coil</keyword>
<dbReference type="KEGG" id="bthu:YBT1518_31345"/>
<dbReference type="EMBL" id="CP005940">
    <property type="protein sequence ID" value="AHA75751.1"/>
    <property type="molecule type" value="Genomic_DNA"/>
</dbReference>
<dbReference type="RefSeq" id="WP_001097548.1">
    <property type="nucleotide sequence ID" value="NC_022882.1"/>
</dbReference>
<organism evidence="3 4">
    <name type="scientific">Bacillus thuringiensis YBT-1518</name>
    <dbReference type="NCBI Taxonomy" id="529122"/>
    <lineage>
        <taxon>Bacteria</taxon>
        <taxon>Bacillati</taxon>
        <taxon>Bacillota</taxon>
        <taxon>Bacilli</taxon>
        <taxon>Bacillales</taxon>
        <taxon>Bacillaceae</taxon>
        <taxon>Bacillus</taxon>
        <taxon>Bacillus cereus group</taxon>
    </lineage>
</organism>
<feature type="signal peptide" evidence="2">
    <location>
        <begin position="1"/>
        <end position="30"/>
    </location>
</feature>
<dbReference type="Gene3D" id="1.20.1170.10">
    <property type="match status" value="1"/>
</dbReference>
<keyword evidence="2" id="KW-0732">Signal</keyword>
<name>A0A9W3KM72_BACTU</name>
<dbReference type="CDD" id="cd22653">
    <property type="entry name" value="ClyA_HblB-like"/>
    <property type="match status" value="1"/>
</dbReference>
<evidence type="ECO:0000256" key="2">
    <source>
        <dbReference type="SAM" id="SignalP"/>
    </source>
</evidence>
<dbReference type="Proteomes" id="UP000018566">
    <property type="component" value="Plasmid pBMB0233"/>
</dbReference>
<dbReference type="PANTHER" id="PTHR38443">
    <property type="match status" value="1"/>
</dbReference>
<dbReference type="InterPro" id="IPR052785">
    <property type="entry name" value="Enterotoxin_cmpnt"/>
</dbReference>
<evidence type="ECO:0000313" key="3">
    <source>
        <dbReference type="EMBL" id="AHA75751.1"/>
    </source>
</evidence>
<dbReference type="Pfam" id="PF05791">
    <property type="entry name" value="Bacillus_HBL"/>
    <property type="match status" value="1"/>
</dbReference>
<dbReference type="InterPro" id="IPR008414">
    <property type="entry name" value="HBL"/>
</dbReference>
<sequence>MNTRRFTNKIVGLFLIGCMVSSVCIPHCYAITTQKHASSVTKDKKIPSLGPMCLEGFVNKNMSGIFIMDSYAENIQKQSTADFSTANLIEKDLKMRILQHHNQAKQHAIEWQQDIKNSMLETNQTIIQFNLTFQETAQSLADFIEKKDRDNTKTQIKKLYEQVTRNKQEADTMLVRIHDFQDKLNTDQQHFNTDFVALRPTLATMGIDIPRLQQQITDLNDEIKKERAQLQQGEVLCLTIVGAIVGGPMIVKARLKIMAAQDKIDKLMGSIYGIQREIAIITDVQKKTLDMTETIKTVVNAFQQISIQWSLIQVKYEAVLNAIDTIDPEMFEMMQSDLAVAKKDWQDLKEYVERLYELYTKDGSVATFSK</sequence>
<evidence type="ECO:0000313" key="4">
    <source>
        <dbReference type="Proteomes" id="UP000018566"/>
    </source>
</evidence>
<dbReference type="SUPFAM" id="SSF58100">
    <property type="entry name" value="Bacterial hemolysins"/>
    <property type="match status" value="1"/>
</dbReference>
<feature type="coiled-coil region" evidence="1">
    <location>
        <begin position="209"/>
        <end position="236"/>
    </location>
</feature>
<protein>
    <submittedName>
        <fullName evidence="3">Hemolytic enterotoxin</fullName>
    </submittedName>
</protein>
<keyword evidence="3" id="KW-0614">Plasmid</keyword>